<accession>R0H265</accession>
<evidence type="ECO:0000313" key="2">
    <source>
        <dbReference type="Proteomes" id="UP000029121"/>
    </source>
</evidence>
<sequence length="98" mass="11056">MAIKILSSLDAARIQWYHFKTIIVAGMGLFTDAYDLFCIGPVMEMISHVYYNGDSIHTDVLLTSYAIAAHHGSTTYPRNLRICFGYKPFLKLSISDSF</sequence>
<organism evidence="1 2">
    <name type="scientific">Capsella rubella</name>
    <dbReference type="NCBI Taxonomy" id="81985"/>
    <lineage>
        <taxon>Eukaryota</taxon>
        <taxon>Viridiplantae</taxon>
        <taxon>Streptophyta</taxon>
        <taxon>Embryophyta</taxon>
        <taxon>Tracheophyta</taxon>
        <taxon>Spermatophyta</taxon>
        <taxon>Magnoliopsida</taxon>
        <taxon>eudicotyledons</taxon>
        <taxon>Gunneridae</taxon>
        <taxon>Pentapetalae</taxon>
        <taxon>rosids</taxon>
        <taxon>malvids</taxon>
        <taxon>Brassicales</taxon>
        <taxon>Brassicaceae</taxon>
        <taxon>Camelineae</taxon>
        <taxon>Capsella</taxon>
    </lineage>
</organism>
<keyword evidence="2" id="KW-1185">Reference proteome</keyword>
<proteinExistence type="predicted"/>
<dbReference type="EMBL" id="KB870809">
    <property type="protein sequence ID" value="EOA23354.1"/>
    <property type="molecule type" value="Genomic_DNA"/>
</dbReference>
<evidence type="ECO:0000313" key="1">
    <source>
        <dbReference type="EMBL" id="EOA23354.1"/>
    </source>
</evidence>
<dbReference type="eggNOG" id="KOG0252">
    <property type="taxonomic scope" value="Eukaryota"/>
</dbReference>
<protein>
    <recommendedName>
        <fullName evidence="3">Major facilitator superfamily (MFS) profile domain-containing protein</fullName>
    </recommendedName>
</protein>
<gene>
    <name evidence="1" type="ORF">CARUB_v10019507mg</name>
</gene>
<dbReference type="InterPro" id="IPR036259">
    <property type="entry name" value="MFS_trans_sf"/>
</dbReference>
<reference evidence="2" key="1">
    <citation type="journal article" date="2013" name="Nat. Genet.">
        <title>The Capsella rubella genome and the genomic consequences of rapid mating system evolution.</title>
        <authorList>
            <person name="Slotte T."/>
            <person name="Hazzouri K.M."/>
            <person name="Agren J.A."/>
            <person name="Koenig D."/>
            <person name="Maumus F."/>
            <person name="Guo Y.L."/>
            <person name="Steige K."/>
            <person name="Platts A.E."/>
            <person name="Escobar J.S."/>
            <person name="Newman L.K."/>
            <person name="Wang W."/>
            <person name="Mandakova T."/>
            <person name="Vello E."/>
            <person name="Smith L.M."/>
            <person name="Henz S.R."/>
            <person name="Steffen J."/>
            <person name="Takuno S."/>
            <person name="Brandvain Y."/>
            <person name="Coop G."/>
            <person name="Andolfatto P."/>
            <person name="Hu T.T."/>
            <person name="Blanchette M."/>
            <person name="Clark R.M."/>
            <person name="Quesneville H."/>
            <person name="Nordborg M."/>
            <person name="Gaut B.S."/>
            <person name="Lysak M.A."/>
            <person name="Jenkins J."/>
            <person name="Grimwood J."/>
            <person name="Chapman J."/>
            <person name="Prochnik S."/>
            <person name="Shu S."/>
            <person name="Rokhsar D."/>
            <person name="Schmutz J."/>
            <person name="Weigel D."/>
            <person name="Wright S.I."/>
        </authorList>
    </citation>
    <scope>NUCLEOTIDE SEQUENCE [LARGE SCALE GENOMIC DNA]</scope>
    <source>
        <strain evidence="2">cv. Monte Gargano</strain>
    </source>
</reference>
<dbReference type="STRING" id="81985.R0H265"/>
<dbReference type="Proteomes" id="UP000029121">
    <property type="component" value="Unassembled WGS sequence"/>
</dbReference>
<evidence type="ECO:0008006" key="3">
    <source>
        <dbReference type="Google" id="ProtNLM"/>
    </source>
</evidence>
<dbReference type="AlphaFoldDB" id="R0H265"/>
<dbReference type="Gene3D" id="1.20.1250.20">
    <property type="entry name" value="MFS general substrate transporter like domains"/>
    <property type="match status" value="1"/>
</dbReference>
<name>R0H265_9BRAS</name>